<dbReference type="InterPro" id="IPR018976">
    <property type="entry name" value="Imelysin-like"/>
</dbReference>
<dbReference type="EMBL" id="JELX01002999">
    <property type="protein sequence ID" value="KYF53591.1"/>
    <property type="molecule type" value="Genomic_DNA"/>
</dbReference>
<evidence type="ECO:0000256" key="4">
    <source>
        <dbReference type="SAM" id="SignalP"/>
    </source>
</evidence>
<accession>A0A150PD26</accession>
<dbReference type="Proteomes" id="UP000075604">
    <property type="component" value="Unassembled WGS sequence"/>
</dbReference>
<comment type="subcellular location">
    <subcellularLocation>
        <location evidence="1">Cell envelope</location>
    </subcellularLocation>
</comment>
<dbReference type="CDD" id="cd14656">
    <property type="entry name" value="Imelysin-like_EfeO"/>
    <property type="match status" value="1"/>
</dbReference>
<evidence type="ECO:0000256" key="2">
    <source>
        <dbReference type="ARBA" id="ARBA00005989"/>
    </source>
</evidence>
<dbReference type="PANTHER" id="PTHR39192">
    <property type="entry name" value="IRON UPTAKE SYSTEM COMPONENT EFEO"/>
    <property type="match status" value="1"/>
</dbReference>
<evidence type="ECO:0000256" key="1">
    <source>
        <dbReference type="ARBA" id="ARBA00004196"/>
    </source>
</evidence>
<organism evidence="6 7">
    <name type="scientific">Sorangium cellulosum</name>
    <name type="common">Polyangium cellulosum</name>
    <dbReference type="NCBI Taxonomy" id="56"/>
    <lineage>
        <taxon>Bacteria</taxon>
        <taxon>Pseudomonadati</taxon>
        <taxon>Myxococcota</taxon>
        <taxon>Polyangia</taxon>
        <taxon>Polyangiales</taxon>
        <taxon>Polyangiaceae</taxon>
        <taxon>Sorangium</taxon>
    </lineage>
</organism>
<dbReference type="GO" id="GO:0030313">
    <property type="term" value="C:cell envelope"/>
    <property type="evidence" value="ECO:0007669"/>
    <property type="project" value="UniProtKB-SubCell"/>
</dbReference>
<dbReference type="AlphaFoldDB" id="A0A150PD26"/>
<evidence type="ECO:0000256" key="3">
    <source>
        <dbReference type="ARBA" id="ARBA00022729"/>
    </source>
</evidence>
<dbReference type="InterPro" id="IPR038352">
    <property type="entry name" value="Imelysin_sf"/>
</dbReference>
<keyword evidence="3 4" id="KW-0732">Signal</keyword>
<feature type="domain" description="Imelysin-like" evidence="5">
    <location>
        <begin position="50"/>
        <end position="296"/>
    </location>
</feature>
<evidence type="ECO:0000313" key="7">
    <source>
        <dbReference type="Proteomes" id="UP000075604"/>
    </source>
</evidence>
<evidence type="ECO:0000313" key="6">
    <source>
        <dbReference type="EMBL" id="KYF53591.1"/>
    </source>
</evidence>
<proteinExistence type="inferred from homology"/>
<dbReference type="InterPro" id="IPR034981">
    <property type="entry name" value="Imelysin-like_EfeO/Algp7"/>
</dbReference>
<sequence length="353" mass="37819">MHIPACLRSGLAIAAAALSLPACGSDNETLYTDADYERRAVLEVKAFIQDNLDEFAAATAALQAAAPEPDEDGWSASSDKAAVDAMKAAWKEARQSYERVEGAIAVVFPDLDYSTDARYDAFIEVAADDDLFDDEGVTGVHGVERILWADEIPEPVLAFESALTNYKAAAFPATEAEAAAFKGELCERLKADAEKMKADFEGLALDAPSAYRGVISSILEQVEKTSKAATGEEESRYAQYTLADMRANVAAGEQTYAAFQPWLLTKGAEGAEVDKAVLAGFDRLSSAYDAIEGDALPPLPDEWSEEAPTEEQLATPFGELFSLVERESDDATPGTLAYDMTRSADLLGIPSLP</sequence>
<comment type="caution">
    <text evidence="6">The sequence shown here is derived from an EMBL/GenBank/DDBJ whole genome shotgun (WGS) entry which is preliminary data.</text>
</comment>
<feature type="chain" id="PRO_5007565474" description="Imelysin-like domain-containing protein" evidence="4">
    <location>
        <begin position="25"/>
        <end position="353"/>
    </location>
</feature>
<evidence type="ECO:0000259" key="5">
    <source>
        <dbReference type="Pfam" id="PF09375"/>
    </source>
</evidence>
<gene>
    <name evidence="6" type="ORF">BE04_25150</name>
</gene>
<protein>
    <recommendedName>
        <fullName evidence="5">Imelysin-like domain-containing protein</fullName>
    </recommendedName>
</protein>
<name>A0A150PD26_SORCE</name>
<dbReference type="InterPro" id="IPR050894">
    <property type="entry name" value="EfeM/EfeO_iron_uptake"/>
</dbReference>
<reference evidence="6 7" key="1">
    <citation type="submission" date="2014-02" db="EMBL/GenBank/DDBJ databases">
        <title>The small core and large imbalanced accessory genome model reveals a collaborative survival strategy of Sorangium cellulosum strains in nature.</title>
        <authorList>
            <person name="Han K."/>
            <person name="Peng R."/>
            <person name="Blom J."/>
            <person name="Li Y.-Z."/>
        </authorList>
    </citation>
    <scope>NUCLEOTIDE SEQUENCE [LARGE SCALE GENOMIC DNA]</scope>
    <source>
        <strain evidence="6 7">So0157-18</strain>
    </source>
</reference>
<dbReference type="Gene3D" id="1.20.1420.20">
    <property type="entry name" value="M75 peptidase, HXXE motif"/>
    <property type="match status" value="1"/>
</dbReference>
<comment type="similarity">
    <text evidence="2">Belongs to the EfeM/EfeO family.</text>
</comment>
<dbReference type="PANTHER" id="PTHR39192:SF1">
    <property type="entry name" value="IRON UPTAKE SYSTEM COMPONENT EFEO"/>
    <property type="match status" value="1"/>
</dbReference>
<dbReference type="Pfam" id="PF09375">
    <property type="entry name" value="Peptidase_M75"/>
    <property type="match status" value="1"/>
</dbReference>
<feature type="signal peptide" evidence="4">
    <location>
        <begin position="1"/>
        <end position="24"/>
    </location>
</feature>